<dbReference type="EMBL" id="BFAA01020852">
    <property type="protein sequence ID" value="GCB82523.1"/>
    <property type="molecule type" value="Genomic_DNA"/>
</dbReference>
<evidence type="ECO:0000256" key="2">
    <source>
        <dbReference type="ARBA" id="ARBA00010663"/>
    </source>
</evidence>
<dbReference type="OMA" id="TSCYAWM"/>
<sequence>MNCLTLWPIILQVKQRNVLGIYLLSLSISDLFYVLTIPLWILYYYNGHHWKLSRAACFFSGFVFYSNVYISIFLLCCISTDRYLAVVYPFESQGFRRPGKAVQVSLLIFLATFALHLAIFLGSTSQDRGHDEDNRTCFEHIPLIQSVAIGNYLRFTAGFLVPLLILTWSYQRIVKGVRKSLTLGREQKAKVKLISISVIIIFVICFTPYHIILLFRTIYFTVADCSCDFEEKVHLAFNIALALTSLNSAVDPILYVLVSNGVKKDLRNAFTSFSRTLFAKGRAKGSPISLTKTTALISGT</sequence>
<keyword evidence="10" id="KW-0325">Glycoprotein</keyword>
<comment type="similarity">
    <text evidence="2 12">Belongs to the G-protein coupled receptor 1 family.</text>
</comment>
<feature type="domain" description="G-protein coupled receptors family 1 profile" evidence="14">
    <location>
        <begin position="1"/>
        <end position="255"/>
    </location>
</feature>
<evidence type="ECO:0000256" key="9">
    <source>
        <dbReference type="ARBA" id="ARBA00023170"/>
    </source>
</evidence>
<evidence type="ECO:0000256" key="1">
    <source>
        <dbReference type="ARBA" id="ARBA00004651"/>
    </source>
</evidence>
<evidence type="ECO:0000313" key="15">
    <source>
        <dbReference type="EMBL" id="GCB82523.1"/>
    </source>
</evidence>
<dbReference type="GO" id="GO:0004930">
    <property type="term" value="F:G protein-coupled receptor activity"/>
    <property type="evidence" value="ECO:0007669"/>
    <property type="project" value="UniProtKB-KW"/>
</dbReference>
<proteinExistence type="inferred from homology"/>
<dbReference type="InterPro" id="IPR017452">
    <property type="entry name" value="GPCR_Rhodpsn_7TM"/>
</dbReference>
<dbReference type="OrthoDB" id="6021389at2759"/>
<keyword evidence="7 13" id="KW-0472">Membrane</keyword>
<evidence type="ECO:0000256" key="5">
    <source>
        <dbReference type="ARBA" id="ARBA00022989"/>
    </source>
</evidence>
<feature type="transmembrane region" description="Helical" evidence="13">
    <location>
        <begin position="152"/>
        <end position="170"/>
    </location>
</feature>
<keyword evidence="16" id="KW-1185">Reference proteome</keyword>
<keyword evidence="5 13" id="KW-1133">Transmembrane helix</keyword>
<dbReference type="Proteomes" id="UP000288216">
    <property type="component" value="Unassembled WGS sequence"/>
</dbReference>
<evidence type="ECO:0000256" key="10">
    <source>
        <dbReference type="ARBA" id="ARBA00023180"/>
    </source>
</evidence>
<gene>
    <name evidence="15" type="ORF">scyTo_0022013</name>
</gene>
<evidence type="ECO:0000259" key="14">
    <source>
        <dbReference type="PROSITE" id="PS50262"/>
    </source>
</evidence>
<keyword evidence="6 12" id="KW-0297">G-protein coupled receptor</keyword>
<feature type="transmembrane region" description="Helical" evidence="13">
    <location>
        <begin position="58"/>
        <end position="80"/>
    </location>
</feature>
<dbReference type="PRINTS" id="PR01157">
    <property type="entry name" value="P2YPURNOCPTR"/>
</dbReference>
<dbReference type="Pfam" id="PF00001">
    <property type="entry name" value="7tm_1"/>
    <property type="match status" value="1"/>
</dbReference>
<keyword evidence="11 12" id="KW-0807">Transducer</keyword>
<evidence type="ECO:0000256" key="13">
    <source>
        <dbReference type="SAM" id="Phobius"/>
    </source>
</evidence>
<keyword evidence="8" id="KW-1015">Disulfide bond</keyword>
<comment type="subcellular location">
    <subcellularLocation>
        <location evidence="1">Cell membrane</location>
        <topology evidence="1">Multi-pass membrane protein</topology>
    </subcellularLocation>
</comment>
<dbReference type="GO" id="GO:0000082">
    <property type="term" value="P:G1/S transition of mitotic cell cycle"/>
    <property type="evidence" value="ECO:0007669"/>
    <property type="project" value="TreeGrafter"/>
</dbReference>
<feature type="transmembrane region" description="Helical" evidence="13">
    <location>
        <begin position="235"/>
        <end position="258"/>
    </location>
</feature>
<evidence type="ECO:0000256" key="3">
    <source>
        <dbReference type="ARBA" id="ARBA00022475"/>
    </source>
</evidence>
<dbReference type="FunFam" id="1.20.1070.10:FF:000065">
    <property type="entry name" value="G-protein coupled receptor 4"/>
    <property type="match status" value="1"/>
</dbReference>
<dbReference type="GO" id="GO:0005886">
    <property type="term" value="C:plasma membrane"/>
    <property type="evidence" value="ECO:0007669"/>
    <property type="project" value="UniProtKB-SubCell"/>
</dbReference>
<organism evidence="15 16">
    <name type="scientific">Scyliorhinus torazame</name>
    <name type="common">Cloudy catshark</name>
    <name type="synonym">Catulus torazame</name>
    <dbReference type="NCBI Taxonomy" id="75743"/>
    <lineage>
        <taxon>Eukaryota</taxon>
        <taxon>Metazoa</taxon>
        <taxon>Chordata</taxon>
        <taxon>Craniata</taxon>
        <taxon>Vertebrata</taxon>
        <taxon>Chondrichthyes</taxon>
        <taxon>Elasmobranchii</taxon>
        <taxon>Galeomorphii</taxon>
        <taxon>Galeoidea</taxon>
        <taxon>Carcharhiniformes</taxon>
        <taxon>Scyliorhinidae</taxon>
        <taxon>Scyliorhinus</taxon>
    </lineage>
</organism>
<feature type="transmembrane region" description="Helical" evidence="13">
    <location>
        <begin position="191"/>
        <end position="215"/>
    </location>
</feature>
<keyword evidence="4 12" id="KW-0812">Transmembrane</keyword>
<keyword evidence="3" id="KW-1003">Cell membrane</keyword>
<evidence type="ECO:0000256" key="11">
    <source>
        <dbReference type="ARBA" id="ARBA00023224"/>
    </source>
</evidence>
<evidence type="ECO:0000256" key="12">
    <source>
        <dbReference type="RuleBase" id="RU000688"/>
    </source>
</evidence>
<dbReference type="PANTHER" id="PTHR24234:SF7">
    <property type="entry name" value="G-PROTEIN COUPLED RECEPTOR 132-RELATED"/>
    <property type="match status" value="1"/>
</dbReference>
<dbReference type="PANTHER" id="PTHR24234">
    <property type="entry name" value="LYSOPHOSPHATIDIC ACID RECEPTOR 5/SPHINGOSYLPHOSPHORYLCHOLINE RECEPTOR"/>
    <property type="match status" value="1"/>
</dbReference>
<dbReference type="PRINTS" id="PR00237">
    <property type="entry name" value="GPCRRHODOPSN"/>
</dbReference>
<evidence type="ECO:0000256" key="7">
    <source>
        <dbReference type="ARBA" id="ARBA00023136"/>
    </source>
</evidence>
<dbReference type="InterPro" id="IPR000276">
    <property type="entry name" value="GPCR_Rhodpsn"/>
</dbReference>
<dbReference type="GO" id="GO:0010972">
    <property type="term" value="P:negative regulation of G2/M transition of mitotic cell cycle"/>
    <property type="evidence" value="ECO:0007669"/>
    <property type="project" value="TreeGrafter"/>
</dbReference>
<accession>A0A401QAV8</accession>
<dbReference type="AlphaFoldDB" id="A0A401QAV8"/>
<dbReference type="PROSITE" id="PS00237">
    <property type="entry name" value="G_PROTEIN_RECEP_F1_1"/>
    <property type="match status" value="1"/>
</dbReference>
<reference evidence="15 16" key="1">
    <citation type="journal article" date="2018" name="Nat. Ecol. Evol.">
        <title>Shark genomes provide insights into elasmobranch evolution and the origin of vertebrates.</title>
        <authorList>
            <person name="Hara Y"/>
            <person name="Yamaguchi K"/>
            <person name="Onimaru K"/>
            <person name="Kadota M"/>
            <person name="Koyanagi M"/>
            <person name="Keeley SD"/>
            <person name="Tatsumi K"/>
            <person name="Tanaka K"/>
            <person name="Motone F"/>
            <person name="Kageyama Y"/>
            <person name="Nozu R"/>
            <person name="Adachi N"/>
            <person name="Nishimura O"/>
            <person name="Nakagawa R"/>
            <person name="Tanegashima C"/>
            <person name="Kiyatake I"/>
            <person name="Matsumoto R"/>
            <person name="Murakumo K"/>
            <person name="Nishida K"/>
            <person name="Terakita A"/>
            <person name="Kuratani S"/>
            <person name="Sato K"/>
            <person name="Hyodo S Kuraku.S."/>
        </authorList>
    </citation>
    <scope>NUCLEOTIDE SEQUENCE [LARGE SCALE GENOMIC DNA]</scope>
</reference>
<name>A0A401QAV8_SCYTO</name>
<evidence type="ECO:0000313" key="16">
    <source>
        <dbReference type="Proteomes" id="UP000288216"/>
    </source>
</evidence>
<protein>
    <recommendedName>
        <fullName evidence="14">G-protein coupled receptors family 1 profile domain-containing protein</fullName>
    </recommendedName>
</protein>
<dbReference type="Gene3D" id="1.20.1070.10">
    <property type="entry name" value="Rhodopsin 7-helix transmembrane proteins"/>
    <property type="match status" value="1"/>
</dbReference>
<feature type="transmembrane region" description="Helical" evidence="13">
    <location>
        <begin position="101"/>
        <end position="121"/>
    </location>
</feature>
<feature type="transmembrane region" description="Helical" evidence="13">
    <location>
        <begin position="21"/>
        <end position="46"/>
    </location>
</feature>
<evidence type="ECO:0000256" key="6">
    <source>
        <dbReference type="ARBA" id="ARBA00023040"/>
    </source>
</evidence>
<dbReference type="SUPFAM" id="SSF81321">
    <property type="entry name" value="Family A G protein-coupled receptor-like"/>
    <property type="match status" value="1"/>
</dbReference>
<comment type="caution">
    <text evidence="15">The sequence shown here is derived from an EMBL/GenBank/DDBJ whole genome shotgun (WGS) entry which is preliminary data.</text>
</comment>
<keyword evidence="9 12" id="KW-0675">Receptor</keyword>
<dbReference type="PROSITE" id="PS50262">
    <property type="entry name" value="G_PROTEIN_RECEP_F1_2"/>
    <property type="match status" value="1"/>
</dbReference>
<evidence type="ECO:0000256" key="4">
    <source>
        <dbReference type="ARBA" id="ARBA00022692"/>
    </source>
</evidence>
<evidence type="ECO:0000256" key="8">
    <source>
        <dbReference type="ARBA" id="ARBA00023157"/>
    </source>
</evidence>